<dbReference type="PANTHER" id="PTHR34296:SF2">
    <property type="entry name" value="ABC TRANSPORTER GUANOSINE-BINDING PROTEIN NUPN"/>
    <property type="match status" value="1"/>
</dbReference>
<evidence type="ECO:0000259" key="8">
    <source>
        <dbReference type="Pfam" id="PF02608"/>
    </source>
</evidence>
<evidence type="ECO:0000256" key="1">
    <source>
        <dbReference type="ARBA" id="ARBA00004193"/>
    </source>
</evidence>
<dbReference type="InterPro" id="IPR003760">
    <property type="entry name" value="PnrA-like"/>
</dbReference>
<dbReference type="Pfam" id="PF02608">
    <property type="entry name" value="Bmp"/>
    <property type="match status" value="1"/>
</dbReference>
<evidence type="ECO:0000256" key="6">
    <source>
        <dbReference type="ARBA" id="ARBA00023288"/>
    </source>
</evidence>
<dbReference type="InterPro" id="IPR028082">
    <property type="entry name" value="Peripla_BP_I"/>
</dbReference>
<feature type="signal peptide" evidence="7">
    <location>
        <begin position="1"/>
        <end position="22"/>
    </location>
</feature>
<keyword evidence="6" id="KW-0449">Lipoprotein</keyword>
<sequence>MALVIALLLSACTVAAPAGAPAAQTQPPAAEAAPSIKIGLVTDVGRVNDRSFNQSAWEGVVQAAQQLGLKEGEDYKYIETQDSKDYADNIQQFVEAGFNVIVTVGFALGEATIAAAKENPDIYFIGVDQFQVEELPNLTGLVFHEDQSGFLAGALAAQLSKTGVIAAVLGTDLVPPVVAFKEGYEAGARYINPDIRIISTYHPGEIAQAFTDPEWGAATAKQALDQGADVIFGAGGITGNGALQEVASAPGAGTDVFCIGVDTDQWETLPAARPCLVSSAMKMITPSVTELILTYANEGKMTAGNYFGGVGLAPFHDFEDKIPQEVKDKLAEIAAALEDGSLSTGYGQ</sequence>
<gene>
    <name evidence="9" type="ORF">ENQ20_12130</name>
</gene>
<dbReference type="AlphaFoldDB" id="A0A7C1FJH2"/>
<proteinExistence type="inferred from homology"/>
<dbReference type="GO" id="GO:0005886">
    <property type="term" value="C:plasma membrane"/>
    <property type="evidence" value="ECO:0007669"/>
    <property type="project" value="UniProtKB-SubCell"/>
</dbReference>
<feature type="domain" description="ABC transporter substrate-binding protein PnrA-like" evidence="8">
    <location>
        <begin position="40"/>
        <end position="305"/>
    </location>
</feature>
<keyword evidence="4 7" id="KW-0732">Signal</keyword>
<comment type="caution">
    <text evidence="9">The sequence shown here is derived from an EMBL/GenBank/DDBJ whole genome shotgun (WGS) entry which is preliminary data.</text>
</comment>
<evidence type="ECO:0000256" key="4">
    <source>
        <dbReference type="ARBA" id="ARBA00022729"/>
    </source>
</evidence>
<comment type="similarity">
    <text evidence="2">Belongs to the BMP lipoprotein family.</text>
</comment>
<feature type="chain" id="PRO_5028302820" evidence="7">
    <location>
        <begin position="23"/>
        <end position="348"/>
    </location>
</feature>
<dbReference type="SUPFAM" id="SSF53822">
    <property type="entry name" value="Periplasmic binding protein-like I"/>
    <property type="match status" value="1"/>
</dbReference>
<evidence type="ECO:0000256" key="2">
    <source>
        <dbReference type="ARBA" id="ARBA00008610"/>
    </source>
</evidence>
<keyword evidence="3" id="KW-1003">Cell membrane</keyword>
<protein>
    <submittedName>
        <fullName evidence="9">BMP family ABC transporter substrate-binding protein</fullName>
    </submittedName>
</protein>
<reference evidence="9" key="1">
    <citation type="journal article" date="2020" name="mSystems">
        <title>Genome- and Community-Level Interaction Insights into Carbon Utilization and Element Cycling Functions of Hydrothermarchaeota in Hydrothermal Sediment.</title>
        <authorList>
            <person name="Zhou Z."/>
            <person name="Liu Y."/>
            <person name="Xu W."/>
            <person name="Pan J."/>
            <person name="Luo Z.H."/>
            <person name="Li M."/>
        </authorList>
    </citation>
    <scope>NUCLEOTIDE SEQUENCE [LARGE SCALE GENOMIC DNA]</scope>
    <source>
        <strain evidence="9">SpSt-289</strain>
    </source>
</reference>
<dbReference type="PANTHER" id="PTHR34296">
    <property type="entry name" value="TRANSCRIPTIONAL ACTIVATOR PROTEIN MED"/>
    <property type="match status" value="1"/>
</dbReference>
<evidence type="ECO:0000256" key="5">
    <source>
        <dbReference type="ARBA" id="ARBA00023136"/>
    </source>
</evidence>
<comment type="subcellular location">
    <subcellularLocation>
        <location evidence="1">Cell membrane</location>
        <topology evidence="1">Lipid-anchor</topology>
    </subcellularLocation>
</comment>
<accession>A0A7C1FJH2</accession>
<dbReference type="EMBL" id="DSMG01000120">
    <property type="protein sequence ID" value="HDX32214.1"/>
    <property type="molecule type" value="Genomic_DNA"/>
</dbReference>
<evidence type="ECO:0000256" key="7">
    <source>
        <dbReference type="SAM" id="SignalP"/>
    </source>
</evidence>
<keyword evidence="5" id="KW-0472">Membrane</keyword>
<name>A0A7C1FJH2_9CHLR</name>
<organism evidence="9">
    <name type="scientific">Caldilinea aerophila</name>
    <dbReference type="NCBI Taxonomy" id="133453"/>
    <lineage>
        <taxon>Bacteria</taxon>
        <taxon>Bacillati</taxon>
        <taxon>Chloroflexota</taxon>
        <taxon>Caldilineae</taxon>
        <taxon>Caldilineales</taxon>
        <taxon>Caldilineaceae</taxon>
        <taxon>Caldilinea</taxon>
    </lineage>
</organism>
<evidence type="ECO:0000256" key="3">
    <source>
        <dbReference type="ARBA" id="ARBA00022475"/>
    </source>
</evidence>
<dbReference type="Gene3D" id="3.40.50.2300">
    <property type="match status" value="2"/>
</dbReference>
<evidence type="ECO:0000313" key="9">
    <source>
        <dbReference type="EMBL" id="HDX32214.1"/>
    </source>
</evidence>
<dbReference type="InterPro" id="IPR050957">
    <property type="entry name" value="BMP_lipoprotein"/>
</dbReference>
<dbReference type="CDD" id="cd06354">
    <property type="entry name" value="PBP1_PrnA-like"/>
    <property type="match status" value="1"/>
</dbReference>